<dbReference type="EMBL" id="LKEV01000005">
    <property type="protein sequence ID" value="KQB86029.1"/>
    <property type="molecule type" value="Genomic_DNA"/>
</dbReference>
<keyword evidence="2" id="KW-0378">Hydrolase</keyword>
<dbReference type="GO" id="GO:0004222">
    <property type="term" value="F:metalloendopeptidase activity"/>
    <property type="evidence" value="ECO:0007669"/>
    <property type="project" value="TreeGrafter"/>
</dbReference>
<comment type="caution">
    <text evidence="2">The sequence shown here is derived from an EMBL/GenBank/DDBJ whole genome shotgun (WGS) entry which is preliminary data.</text>
</comment>
<dbReference type="InterPro" id="IPR016047">
    <property type="entry name" value="M23ase_b-sheet_dom"/>
</dbReference>
<protein>
    <submittedName>
        <fullName evidence="2">Murein hydrolase activator EnvC</fullName>
    </submittedName>
</protein>
<dbReference type="RefSeq" id="WP_055178354.1">
    <property type="nucleotide sequence ID" value="NZ_JAUSQY010000001.1"/>
</dbReference>
<dbReference type="PANTHER" id="PTHR21666">
    <property type="entry name" value="PEPTIDASE-RELATED"/>
    <property type="match status" value="1"/>
</dbReference>
<dbReference type="PATRIC" id="fig|1544413.3.peg.1781"/>
<dbReference type="STRING" id="1544413.Clow_01772"/>
<dbReference type="InterPro" id="IPR050570">
    <property type="entry name" value="Cell_wall_metabolism_enzyme"/>
</dbReference>
<keyword evidence="3" id="KW-1185">Reference proteome</keyword>
<dbReference type="Proteomes" id="UP000050488">
    <property type="component" value="Unassembled WGS sequence"/>
</dbReference>
<evidence type="ECO:0000259" key="1">
    <source>
        <dbReference type="Pfam" id="PF01551"/>
    </source>
</evidence>
<dbReference type="Pfam" id="PF01551">
    <property type="entry name" value="Peptidase_M23"/>
    <property type="match status" value="1"/>
</dbReference>
<dbReference type="OrthoDB" id="1099523at2"/>
<dbReference type="AlphaFoldDB" id="A0A0Q0UI32"/>
<accession>A0A0Q0UI32</accession>
<reference evidence="2 3" key="1">
    <citation type="submission" date="2015-10" db="EMBL/GenBank/DDBJ databases">
        <title>Corynebacteirum lowii and Corynebacterium oculi species nova, derived from human clinical disease and and emended description of Corynebacterium mastiditis.</title>
        <authorList>
            <person name="Bernard K."/>
            <person name="Pacheco A.L."/>
            <person name="Mcdougall C."/>
            <person name="Burtx T."/>
            <person name="Weibe D."/>
            <person name="Tyler S."/>
            <person name="Olson A.B."/>
            <person name="Cnockaert M."/>
            <person name="Eguchi H."/>
            <person name="Kuwahara T."/>
            <person name="Nakayama-Imaohji H."/>
            <person name="Boudewijins M."/>
            <person name="Van Hoecke F."/>
            <person name="Bernier A.-M."/>
            <person name="Vandamme P."/>
        </authorList>
    </citation>
    <scope>NUCLEOTIDE SEQUENCE [LARGE SCALE GENOMIC DNA]</scope>
    <source>
        <strain evidence="2 3">NML 130206</strain>
    </source>
</reference>
<dbReference type="CDD" id="cd12797">
    <property type="entry name" value="M23_peptidase"/>
    <property type="match status" value="1"/>
</dbReference>
<evidence type="ECO:0000313" key="3">
    <source>
        <dbReference type="Proteomes" id="UP000050488"/>
    </source>
</evidence>
<proteinExistence type="predicted"/>
<evidence type="ECO:0000313" key="2">
    <source>
        <dbReference type="EMBL" id="KQB86029.1"/>
    </source>
</evidence>
<name>A0A0Q0UI32_9CORY</name>
<dbReference type="InterPro" id="IPR011055">
    <property type="entry name" value="Dup_hybrid_motif"/>
</dbReference>
<feature type="domain" description="M23ase beta-sheet core" evidence="1">
    <location>
        <begin position="151"/>
        <end position="246"/>
    </location>
</feature>
<dbReference type="Gene3D" id="2.70.70.10">
    <property type="entry name" value="Glucose Permease (Domain IIA)"/>
    <property type="match status" value="1"/>
</dbReference>
<dbReference type="PANTHER" id="PTHR21666:SF270">
    <property type="entry name" value="MUREIN HYDROLASE ACTIVATOR ENVC"/>
    <property type="match status" value="1"/>
</dbReference>
<dbReference type="SUPFAM" id="SSF51261">
    <property type="entry name" value="Duplicated hybrid motif"/>
    <property type="match status" value="1"/>
</dbReference>
<organism evidence="2 3">
    <name type="scientific">Corynebacterium lowii</name>
    <dbReference type="NCBI Taxonomy" id="1544413"/>
    <lineage>
        <taxon>Bacteria</taxon>
        <taxon>Bacillati</taxon>
        <taxon>Actinomycetota</taxon>
        <taxon>Actinomycetes</taxon>
        <taxon>Mycobacteriales</taxon>
        <taxon>Corynebacteriaceae</taxon>
        <taxon>Corynebacterium</taxon>
    </lineage>
</organism>
<gene>
    <name evidence="2" type="primary">envC</name>
    <name evidence="2" type="ORF">Clow_01772</name>
</gene>
<sequence length="257" mass="25990">MEVNELGRHHKFNPSQSARGRIALVAVATGAVSTAGAGGAAAAQHSHADSVDYSLANDAEALPSSSPQILAISEFKPATGIEDQLGKAVKYASERAKAAEAAKAALLAQTAEISSAAPIEEGSAAVANALGAVKPAIGAFTSGFELRWGTFHKGIDIANAEGTPIKAVLDGTVIDSGPASGFGQWIRIRHDDGTVTVYGHMSTLAVSVGERVAAGQTIAGMGSLGFSTGSHLHFEVHPAGGDAIDPVPWLAAHGITL</sequence>